<protein>
    <submittedName>
        <fullName evidence="1">Uncharacterized protein</fullName>
    </submittedName>
</protein>
<dbReference type="Proteomes" id="UP000002320">
    <property type="component" value="Unassembled WGS sequence"/>
</dbReference>
<dbReference type="InParanoid" id="A0A1S4KIC3"/>
<keyword evidence="2" id="KW-1185">Reference proteome</keyword>
<evidence type="ECO:0000313" key="1">
    <source>
        <dbReference type="EnsemblMetazoa" id="CPIJ039868-PA"/>
    </source>
</evidence>
<dbReference type="VEuPathDB" id="VectorBase:CQUJHB000479"/>
<evidence type="ECO:0000313" key="2">
    <source>
        <dbReference type="Proteomes" id="UP000002320"/>
    </source>
</evidence>
<proteinExistence type="predicted"/>
<accession>A0A1S4KIC3</accession>
<dbReference type="AlphaFoldDB" id="A0A1S4KIC3"/>
<sequence>MTVLSHRNPKFTRILQDQLPHRCHLLVTQMVEIVHGSGGQAKLPGPGPCPRQHHTNVFVLQQGEIRRTLTGFRKRAILATNVDREEVFGLGQRRTRDQHQNHQIETHCRTWLRARSSGTAQKKLPN</sequence>
<dbReference type="OrthoDB" id="8182982at2759"/>
<organism evidence="1 2">
    <name type="scientific">Culex quinquefasciatus</name>
    <name type="common">Southern house mosquito</name>
    <name type="synonym">Culex pungens</name>
    <dbReference type="NCBI Taxonomy" id="7176"/>
    <lineage>
        <taxon>Eukaryota</taxon>
        <taxon>Metazoa</taxon>
        <taxon>Ecdysozoa</taxon>
        <taxon>Arthropoda</taxon>
        <taxon>Hexapoda</taxon>
        <taxon>Insecta</taxon>
        <taxon>Pterygota</taxon>
        <taxon>Neoptera</taxon>
        <taxon>Endopterygota</taxon>
        <taxon>Diptera</taxon>
        <taxon>Nematocera</taxon>
        <taxon>Culicoidea</taxon>
        <taxon>Culicidae</taxon>
        <taxon>Culicinae</taxon>
        <taxon>Culicini</taxon>
        <taxon>Culex</taxon>
        <taxon>Culex</taxon>
    </lineage>
</organism>
<dbReference type="VEuPathDB" id="VectorBase:CPIJ039868"/>
<name>A0A1S4KIC3_CULQU</name>
<reference evidence="1" key="1">
    <citation type="submission" date="2020-05" db="UniProtKB">
        <authorList>
            <consortium name="EnsemblMetazoa"/>
        </authorList>
    </citation>
    <scope>IDENTIFICATION</scope>
    <source>
        <strain evidence="1">JHB</strain>
    </source>
</reference>
<dbReference type="EnsemblMetazoa" id="CPIJ039868-RA">
    <property type="protein sequence ID" value="CPIJ039868-PA"/>
    <property type="gene ID" value="CPIJ039868"/>
</dbReference>